<keyword evidence="1 6" id="KW-0597">Phosphoprotein</keyword>
<dbReference type="InterPro" id="IPR039420">
    <property type="entry name" value="WalR-like"/>
</dbReference>
<dbReference type="Proteomes" id="UP000664601">
    <property type="component" value="Unassembled WGS sequence"/>
</dbReference>
<dbReference type="InterPro" id="IPR036388">
    <property type="entry name" value="WH-like_DNA-bd_sf"/>
</dbReference>
<protein>
    <submittedName>
        <fullName evidence="10">Response regulator transcription factor</fullName>
    </submittedName>
</protein>
<dbReference type="InterPro" id="IPR011006">
    <property type="entry name" value="CheY-like_superfamily"/>
</dbReference>
<keyword evidence="2" id="KW-0902">Two-component regulatory system</keyword>
<evidence type="ECO:0000256" key="2">
    <source>
        <dbReference type="ARBA" id="ARBA00023012"/>
    </source>
</evidence>
<dbReference type="Gene3D" id="6.10.250.690">
    <property type="match status" value="1"/>
</dbReference>
<feature type="DNA-binding region" description="OmpR/PhoB-type" evidence="7">
    <location>
        <begin position="129"/>
        <end position="229"/>
    </location>
</feature>
<evidence type="ECO:0000256" key="4">
    <source>
        <dbReference type="ARBA" id="ARBA00023125"/>
    </source>
</evidence>
<evidence type="ECO:0000313" key="10">
    <source>
        <dbReference type="EMBL" id="MBO1304714.1"/>
    </source>
</evidence>
<keyword evidence="3" id="KW-0805">Transcription regulation</keyword>
<keyword evidence="4 7" id="KW-0238">DNA-binding</keyword>
<feature type="modified residue" description="4-aspartylphosphate" evidence="6">
    <location>
        <position position="51"/>
    </location>
</feature>
<dbReference type="PANTHER" id="PTHR48111">
    <property type="entry name" value="REGULATOR OF RPOS"/>
    <property type="match status" value="1"/>
</dbReference>
<keyword evidence="11" id="KW-1185">Reference proteome</keyword>
<dbReference type="EMBL" id="JAFREM010000002">
    <property type="protein sequence ID" value="MBO1304714.1"/>
    <property type="molecule type" value="Genomic_DNA"/>
</dbReference>
<dbReference type="Gene3D" id="3.40.50.2300">
    <property type="match status" value="1"/>
</dbReference>
<accession>A0ABS3L8F2</accession>
<dbReference type="SMART" id="SM00862">
    <property type="entry name" value="Trans_reg_C"/>
    <property type="match status" value="1"/>
</dbReference>
<evidence type="ECO:0000256" key="5">
    <source>
        <dbReference type="ARBA" id="ARBA00023163"/>
    </source>
</evidence>
<feature type="domain" description="OmpR/PhoB-type" evidence="9">
    <location>
        <begin position="129"/>
        <end position="229"/>
    </location>
</feature>
<dbReference type="CDD" id="cd17574">
    <property type="entry name" value="REC_OmpR"/>
    <property type="match status" value="1"/>
</dbReference>
<dbReference type="Pfam" id="PF00486">
    <property type="entry name" value="Trans_reg_C"/>
    <property type="match status" value="1"/>
</dbReference>
<dbReference type="RefSeq" id="WP_207671653.1">
    <property type="nucleotide sequence ID" value="NZ_JAFREM010000002.1"/>
</dbReference>
<proteinExistence type="predicted"/>
<organism evidence="10 11">
    <name type="scientific">Candidatus Enterococcus moelleringii</name>
    <dbReference type="NCBI Taxonomy" id="2815325"/>
    <lineage>
        <taxon>Bacteria</taxon>
        <taxon>Bacillati</taxon>
        <taxon>Bacillota</taxon>
        <taxon>Bacilli</taxon>
        <taxon>Lactobacillales</taxon>
        <taxon>Enterococcaceae</taxon>
        <taxon>Enterococcus</taxon>
    </lineage>
</organism>
<evidence type="ECO:0000313" key="11">
    <source>
        <dbReference type="Proteomes" id="UP000664601"/>
    </source>
</evidence>
<evidence type="ECO:0000256" key="1">
    <source>
        <dbReference type="ARBA" id="ARBA00022553"/>
    </source>
</evidence>
<dbReference type="SUPFAM" id="SSF52172">
    <property type="entry name" value="CheY-like"/>
    <property type="match status" value="1"/>
</dbReference>
<evidence type="ECO:0000259" key="8">
    <source>
        <dbReference type="PROSITE" id="PS50110"/>
    </source>
</evidence>
<dbReference type="Gene3D" id="1.10.10.10">
    <property type="entry name" value="Winged helix-like DNA-binding domain superfamily/Winged helix DNA-binding domain"/>
    <property type="match status" value="1"/>
</dbReference>
<dbReference type="InterPro" id="IPR001867">
    <property type="entry name" value="OmpR/PhoB-type_DNA-bd"/>
</dbReference>
<evidence type="ECO:0000259" key="9">
    <source>
        <dbReference type="PROSITE" id="PS51755"/>
    </source>
</evidence>
<evidence type="ECO:0000256" key="3">
    <source>
        <dbReference type="ARBA" id="ARBA00023015"/>
    </source>
</evidence>
<dbReference type="CDD" id="cd00383">
    <property type="entry name" value="trans_reg_C"/>
    <property type="match status" value="1"/>
</dbReference>
<dbReference type="PROSITE" id="PS51755">
    <property type="entry name" value="OMPR_PHOB"/>
    <property type="match status" value="1"/>
</dbReference>
<dbReference type="Pfam" id="PF00072">
    <property type="entry name" value="Response_reg"/>
    <property type="match status" value="1"/>
</dbReference>
<feature type="domain" description="Response regulatory" evidence="8">
    <location>
        <begin position="3"/>
        <end position="115"/>
    </location>
</feature>
<keyword evidence="5" id="KW-0804">Transcription</keyword>
<name>A0ABS3L8F2_9ENTE</name>
<gene>
    <name evidence="10" type="ORF">JZO70_00965</name>
</gene>
<reference evidence="10 11" key="1">
    <citation type="submission" date="2021-03" db="EMBL/GenBank/DDBJ databases">
        <title>Enterococcal diversity collection.</title>
        <authorList>
            <person name="Gilmore M.S."/>
            <person name="Schwartzman J."/>
            <person name="Van Tyne D."/>
            <person name="Martin M."/>
            <person name="Earl A.M."/>
            <person name="Manson A.L."/>
            <person name="Straub T."/>
            <person name="Salamzade R."/>
            <person name="Saavedra J."/>
            <person name="Lebreton F."/>
            <person name="Prichula J."/>
            <person name="Schaufler K."/>
            <person name="Gaca A."/>
            <person name="Sgardioli B."/>
            <person name="Wagenaar J."/>
            <person name="Strong T."/>
        </authorList>
    </citation>
    <scope>NUCLEOTIDE SEQUENCE [LARGE SCALE GENOMIC DNA]</scope>
    <source>
        <strain evidence="10 11">669A</strain>
    </source>
</reference>
<dbReference type="SMART" id="SM00448">
    <property type="entry name" value="REC"/>
    <property type="match status" value="1"/>
</dbReference>
<evidence type="ECO:0000256" key="7">
    <source>
        <dbReference type="PROSITE-ProRule" id="PRU01091"/>
    </source>
</evidence>
<dbReference type="PROSITE" id="PS50110">
    <property type="entry name" value="RESPONSE_REGULATORY"/>
    <property type="match status" value="1"/>
</dbReference>
<dbReference type="PANTHER" id="PTHR48111:SF2">
    <property type="entry name" value="RESPONSE REGULATOR SAER"/>
    <property type="match status" value="1"/>
</dbReference>
<sequence>MTKLLIVDDEEDIRELEKMLLASYVDEIIEAENGQEALEMIDQEVALIIMDYMMPKMNGVDAVKEIRKSYSVPILFISAKGQEYDKIVGYSAGADDYLVKPFSPQELQLKVQAMLRRYLNYNNPQLQTNHALQIRGLVLHPETRKVALEEQEVTLTGKEFDILQLLAASPGHVFSAEAIYEAVWQEPYFYSSSSTIMTHIKKLRQKIEQDPKKPQYILTVWGVGYKIEQ</sequence>
<dbReference type="InterPro" id="IPR001789">
    <property type="entry name" value="Sig_transdc_resp-reg_receiver"/>
</dbReference>
<evidence type="ECO:0000256" key="6">
    <source>
        <dbReference type="PROSITE-ProRule" id="PRU00169"/>
    </source>
</evidence>
<comment type="caution">
    <text evidence="10">The sequence shown here is derived from an EMBL/GenBank/DDBJ whole genome shotgun (WGS) entry which is preliminary data.</text>
</comment>